<dbReference type="Proteomes" id="UP000287651">
    <property type="component" value="Unassembled WGS sequence"/>
</dbReference>
<gene>
    <name evidence="2" type="ORF">B296_00053325</name>
</gene>
<evidence type="ECO:0000313" key="3">
    <source>
        <dbReference type="Proteomes" id="UP000287651"/>
    </source>
</evidence>
<dbReference type="GO" id="GO:0005634">
    <property type="term" value="C:nucleus"/>
    <property type="evidence" value="ECO:0007669"/>
    <property type="project" value="UniProtKB-SubCell"/>
</dbReference>
<dbReference type="EMBL" id="AMZH03032399">
    <property type="protein sequence ID" value="RRT32365.1"/>
    <property type="molecule type" value="Genomic_DNA"/>
</dbReference>
<dbReference type="PANTHER" id="PTHR31496">
    <property type="entry name" value="TRANSCRIPTION FACTOR KAN2-RELATED"/>
    <property type="match status" value="1"/>
</dbReference>
<organism evidence="2 3">
    <name type="scientific">Ensete ventricosum</name>
    <name type="common">Abyssinian banana</name>
    <name type="synonym">Musa ensete</name>
    <dbReference type="NCBI Taxonomy" id="4639"/>
    <lineage>
        <taxon>Eukaryota</taxon>
        <taxon>Viridiplantae</taxon>
        <taxon>Streptophyta</taxon>
        <taxon>Embryophyta</taxon>
        <taxon>Tracheophyta</taxon>
        <taxon>Spermatophyta</taxon>
        <taxon>Magnoliopsida</taxon>
        <taxon>Liliopsida</taxon>
        <taxon>Zingiberales</taxon>
        <taxon>Musaceae</taxon>
        <taxon>Ensete</taxon>
    </lineage>
</organism>
<dbReference type="Gene3D" id="1.10.10.60">
    <property type="entry name" value="Homeodomain-like"/>
    <property type="match status" value="1"/>
</dbReference>
<evidence type="ECO:0008006" key="4">
    <source>
        <dbReference type="Google" id="ProtNLM"/>
    </source>
</evidence>
<comment type="caution">
    <text evidence="2">The sequence shown here is derived from an EMBL/GenBank/DDBJ whole genome shotgun (WGS) entry which is preliminary data.</text>
</comment>
<dbReference type="PANTHER" id="PTHR31496:SF3">
    <property type="entry name" value="TRANSCRIPTION REPRESSOR KAN1"/>
    <property type="match status" value="1"/>
</dbReference>
<protein>
    <recommendedName>
        <fullName evidence="4">Myb-like domain-containing protein</fullName>
    </recommendedName>
</protein>
<dbReference type="GO" id="GO:0000976">
    <property type="term" value="F:transcription cis-regulatory region binding"/>
    <property type="evidence" value="ECO:0007669"/>
    <property type="project" value="InterPro"/>
</dbReference>
<dbReference type="InterPro" id="IPR044847">
    <property type="entry name" value="KAN_fam"/>
</dbReference>
<evidence type="ECO:0000256" key="1">
    <source>
        <dbReference type="ARBA" id="ARBA00004123"/>
    </source>
</evidence>
<proteinExistence type="predicted"/>
<evidence type="ECO:0000313" key="2">
    <source>
        <dbReference type="EMBL" id="RRT32365.1"/>
    </source>
</evidence>
<reference evidence="2 3" key="1">
    <citation type="journal article" date="2014" name="Agronomy (Basel)">
        <title>A Draft Genome Sequence for Ensete ventricosum, the Drought-Tolerant Tree Against Hunger.</title>
        <authorList>
            <person name="Harrison J."/>
            <person name="Moore K.A."/>
            <person name="Paszkiewicz K."/>
            <person name="Jones T."/>
            <person name="Grant M."/>
            <person name="Ambacheew D."/>
            <person name="Muzemil S."/>
            <person name="Studholme D.J."/>
        </authorList>
    </citation>
    <scope>NUCLEOTIDE SEQUENCE [LARGE SCALE GENOMIC DNA]</scope>
</reference>
<comment type="subcellular location">
    <subcellularLocation>
        <location evidence="1">Nucleus</location>
    </subcellularLocation>
</comment>
<dbReference type="GO" id="GO:0006355">
    <property type="term" value="P:regulation of DNA-templated transcription"/>
    <property type="evidence" value="ECO:0007669"/>
    <property type="project" value="InterPro"/>
</dbReference>
<sequence>MPVEEVLMEAISTSSPDLSLHISPPNAASSSYADAAIGADHDKLHREIRAVGWHTGGGNEAYTELSLSYPSAVSEAESPSRQQRLSVQQPPLLFDHRHSNHRAFEGSRPIKGIPIYNNSPFPFLHVDPKIGIYNNQVSSYPPQLPSSLCLSSSPSPPTCSPPASSSNLGTIASSFFNPVGGVSGYHRMPTPPTRLNGLSSPELLIKNQQQQQLFHPQQQHYHYNNQYGIGPFEASHNMMRSRFMPKLPAKRNIRAPRMRWTSTLHARFVHAVELLGGHESMPRITLKTTDKPPGNPDLNFRQLMEQRASDGSKPTQDLDFLPSITNATSRWSNSSRQAYSFSLCSLDLLQ</sequence>
<dbReference type="AlphaFoldDB" id="A0A426WYJ6"/>
<name>A0A426WYJ6_ENSVE</name>
<dbReference type="GO" id="GO:0010158">
    <property type="term" value="P:abaxial cell fate specification"/>
    <property type="evidence" value="ECO:0007669"/>
    <property type="project" value="InterPro"/>
</dbReference>
<accession>A0A426WYJ6</accession>